<evidence type="ECO:0000313" key="2">
    <source>
        <dbReference type="EMBL" id="OEJ75065.1"/>
    </source>
</evidence>
<name>A0A1E5QK57_9CYAN</name>
<comment type="caution">
    <text evidence="2">The sequence shown here is derived from an EMBL/GenBank/DDBJ whole genome shotgun (WGS) entry which is preliminary data.</text>
</comment>
<organism evidence="2">
    <name type="scientific">Desertifilum tharense IPPAS B-1220</name>
    <dbReference type="NCBI Taxonomy" id="1781255"/>
    <lineage>
        <taxon>Bacteria</taxon>
        <taxon>Bacillati</taxon>
        <taxon>Cyanobacteriota</taxon>
        <taxon>Cyanophyceae</taxon>
        <taxon>Desertifilales</taxon>
        <taxon>Desertifilaceae</taxon>
        <taxon>Desertifilum</taxon>
    </lineage>
</organism>
<dbReference type="GO" id="GO:0019898">
    <property type="term" value="C:extrinsic component of membrane"/>
    <property type="evidence" value="ECO:0007669"/>
    <property type="project" value="InterPro"/>
</dbReference>
<dbReference type="SUPFAM" id="SSF55724">
    <property type="entry name" value="Mog1p/PsbP-like"/>
    <property type="match status" value="1"/>
</dbReference>
<proteinExistence type="predicted"/>
<dbReference type="GO" id="GO:0015979">
    <property type="term" value="P:photosynthesis"/>
    <property type="evidence" value="ECO:0007669"/>
    <property type="project" value="InterPro"/>
</dbReference>
<dbReference type="Pfam" id="PF01789">
    <property type="entry name" value="PsbP"/>
    <property type="match status" value="1"/>
</dbReference>
<feature type="domain" description="PsbP C-terminal" evidence="1">
    <location>
        <begin position="26"/>
        <end position="179"/>
    </location>
</feature>
<dbReference type="PANTHER" id="PTHR31407">
    <property type="match status" value="1"/>
</dbReference>
<accession>A0A1E5QK57</accession>
<reference evidence="2" key="1">
    <citation type="submission" date="2016-09" db="EMBL/GenBank/DDBJ databases">
        <title>Draft genome of thermotolerant cyanobacterium Desertifilum sp. strain IPPAS B-1220.</title>
        <authorList>
            <person name="Sinetova M.A."/>
            <person name="Bolakhan K."/>
            <person name="Zayadan B.K."/>
            <person name="Mironov K.S."/>
            <person name="Ustinova V."/>
            <person name="Kupriyanova E.V."/>
            <person name="Sidorov R.A."/>
            <person name="Skrypnik A.N."/>
            <person name="Gogoleva N.E."/>
            <person name="Gogolev Y.V."/>
            <person name="Los D.A."/>
        </authorList>
    </citation>
    <scope>NUCLEOTIDE SEQUENCE [LARGE SCALE GENOMIC DNA]</scope>
    <source>
        <strain evidence="2">IPPAS B-1220</strain>
    </source>
</reference>
<dbReference type="EMBL" id="MJGC01000054">
    <property type="protein sequence ID" value="OEJ75065.1"/>
    <property type="molecule type" value="Genomic_DNA"/>
</dbReference>
<evidence type="ECO:0000259" key="1">
    <source>
        <dbReference type="Pfam" id="PF01789"/>
    </source>
</evidence>
<dbReference type="InterPro" id="IPR002683">
    <property type="entry name" value="PsbP_C"/>
</dbReference>
<dbReference type="STRING" id="1781255.BH720_11395"/>
<dbReference type="GO" id="GO:0005509">
    <property type="term" value="F:calcium ion binding"/>
    <property type="evidence" value="ECO:0007669"/>
    <property type="project" value="InterPro"/>
</dbReference>
<dbReference type="PANTHER" id="PTHR31407:SF16">
    <property type="entry name" value="PSBP DOMAIN-CONTAINING PROTEIN 7, CHLOROPLASTIC"/>
    <property type="match status" value="1"/>
</dbReference>
<dbReference type="PROSITE" id="PS51257">
    <property type="entry name" value="PROKAR_LIPOPROTEIN"/>
    <property type="match status" value="1"/>
</dbReference>
<sequence length="180" mass="19945">MGQRLVLVLIMILGLSLGGCVATGVGLQSYVDAEDGYEFLYPNGWVPVEVRSGPDVVFRDLVERSENVSLMMSPVPKDRLLQDLGDATEVGYRLSKSAIAPPDSGRVAELVSAESRQAKGKTYYLLEYAVKLKEGGERHNFASVAISRGKLFTFNLSTTERRWQKAQETFRQAVESFSVY</sequence>
<protein>
    <submittedName>
        <fullName evidence="2">Photosystem II oxygen evolving complex protein PsbP</fullName>
    </submittedName>
</protein>
<gene>
    <name evidence="2" type="ORF">BH720_11395</name>
</gene>
<dbReference type="NCBIfam" id="NF040946">
    <property type="entry name" value="PSII_PsbP"/>
    <property type="match status" value="1"/>
</dbReference>
<dbReference type="AlphaFoldDB" id="A0A1E5QK57"/>
<dbReference type="InterPro" id="IPR016123">
    <property type="entry name" value="Mog1/PsbP_a/b/a-sand"/>
</dbReference>
<dbReference type="OrthoDB" id="540197at2"/>
<dbReference type="Gene3D" id="3.40.1000.10">
    <property type="entry name" value="Mog1/PsbP, alpha/beta/alpha sandwich"/>
    <property type="match status" value="1"/>
</dbReference>
<dbReference type="GO" id="GO:0009654">
    <property type="term" value="C:photosystem II oxygen evolving complex"/>
    <property type="evidence" value="ECO:0007669"/>
    <property type="project" value="InterPro"/>
</dbReference>